<name>A0A087SHB5_AUXPR</name>
<gene>
    <name evidence="1" type="ORF">F751_1998</name>
</gene>
<dbReference type="RefSeq" id="XP_011398007.1">
    <property type="nucleotide sequence ID" value="XM_011399705.1"/>
</dbReference>
<protein>
    <submittedName>
        <fullName evidence="1">Uncharacterized protein</fullName>
    </submittedName>
</protein>
<reference evidence="1 2" key="1">
    <citation type="journal article" date="2014" name="BMC Genomics">
        <title>Oil accumulation mechanisms of the oleaginous microalga Chlorella protothecoides revealed through its genome, transcriptomes, and proteomes.</title>
        <authorList>
            <person name="Gao C."/>
            <person name="Wang Y."/>
            <person name="Shen Y."/>
            <person name="Yan D."/>
            <person name="He X."/>
            <person name="Dai J."/>
            <person name="Wu Q."/>
        </authorList>
    </citation>
    <scope>NUCLEOTIDE SEQUENCE [LARGE SCALE GENOMIC DNA]</scope>
    <source>
        <strain evidence="1 2">0710</strain>
    </source>
</reference>
<sequence>MQDVKLNLGRIIWHGECCCRQCRPVGQALSRCRTLIVGSCCRPGSLLPRPAPHNQ</sequence>
<evidence type="ECO:0000313" key="2">
    <source>
        <dbReference type="Proteomes" id="UP000028924"/>
    </source>
</evidence>
<proteinExistence type="predicted"/>
<dbReference type="KEGG" id="apro:F751_1998"/>
<dbReference type="AlphaFoldDB" id="A0A087SHB5"/>
<dbReference type="GeneID" id="23613389"/>
<dbReference type="EMBL" id="KL662111">
    <property type="protein sequence ID" value="KFM25119.1"/>
    <property type="molecule type" value="Genomic_DNA"/>
</dbReference>
<keyword evidence="2" id="KW-1185">Reference proteome</keyword>
<accession>A0A087SHB5</accession>
<evidence type="ECO:0000313" key="1">
    <source>
        <dbReference type="EMBL" id="KFM25119.1"/>
    </source>
</evidence>
<dbReference type="Proteomes" id="UP000028924">
    <property type="component" value="Unassembled WGS sequence"/>
</dbReference>
<organism evidence="1 2">
    <name type="scientific">Auxenochlorella protothecoides</name>
    <name type="common">Green microalga</name>
    <name type="synonym">Chlorella protothecoides</name>
    <dbReference type="NCBI Taxonomy" id="3075"/>
    <lineage>
        <taxon>Eukaryota</taxon>
        <taxon>Viridiplantae</taxon>
        <taxon>Chlorophyta</taxon>
        <taxon>core chlorophytes</taxon>
        <taxon>Trebouxiophyceae</taxon>
        <taxon>Chlorellales</taxon>
        <taxon>Chlorellaceae</taxon>
        <taxon>Auxenochlorella</taxon>
    </lineage>
</organism>